<feature type="compositionally biased region" description="Basic and acidic residues" evidence="7">
    <location>
        <begin position="56"/>
        <end position="67"/>
    </location>
</feature>
<reference evidence="9 10" key="1">
    <citation type="submission" date="2024-09" db="EMBL/GenBank/DDBJ databases">
        <title>Chromosome-scale assembly of Riccia fluitans.</title>
        <authorList>
            <person name="Paukszto L."/>
            <person name="Sawicki J."/>
            <person name="Karawczyk K."/>
            <person name="Piernik-Szablinska J."/>
            <person name="Szczecinska M."/>
            <person name="Mazdziarz M."/>
        </authorList>
    </citation>
    <scope>NUCLEOTIDE SEQUENCE [LARGE SCALE GENOMIC DNA]</scope>
    <source>
        <strain evidence="9">Rf_01</strain>
        <tissue evidence="9">Aerial parts of the thallus</tissue>
    </source>
</reference>
<feature type="region of interest" description="Disordered" evidence="7">
    <location>
        <begin position="45"/>
        <end position="68"/>
    </location>
</feature>
<dbReference type="InterPro" id="IPR003388">
    <property type="entry name" value="Reticulon"/>
</dbReference>
<evidence type="ECO:0000256" key="2">
    <source>
        <dbReference type="ARBA" id="ARBA00022692"/>
    </source>
</evidence>
<gene>
    <name evidence="9" type="ORF">R1flu_002877</name>
</gene>
<feature type="transmembrane region" description="Helical" evidence="6">
    <location>
        <begin position="250"/>
        <end position="274"/>
    </location>
</feature>
<sequence length="328" mass="35897">MDSPSLDEHMVWRQNGAWPTRVSRFSPALNSPVFSPPCPPTLLIPGTSHVSSRSSFESERDRAREGPPVRISVSSLQRLCSQSSDTMSDAAEGAVAAAVSNVVENLSKLPAAQSSHSAGKTSKSRLFNRERTVHELFGGGKAADVLLWKNKPLSAGVLAGTTLVWILFEWSGYTLLSLLSNVLLFLIVVFFLWSNAAGLLNRSPPPIPELKLSEDTVVHTAKTLRVEINKVLAIAHDVALGKDFKLFLKVVAGLWVLSTIGAWFNFLTLVYIGVIASHTVPVLYEKYEDEVDKYGKVALDQAHVQYKKIDALLLSKIPRAAPKDKKSQ</sequence>
<dbReference type="Proteomes" id="UP001605036">
    <property type="component" value="Unassembled WGS sequence"/>
</dbReference>
<dbReference type="PROSITE" id="PS50845">
    <property type="entry name" value="RETICULON"/>
    <property type="match status" value="1"/>
</dbReference>
<comment type="caution">
    <text evidence="9">The sequence shown here is derived from an EMBL/GenBank/DDBJ whole genome shotgun (WGS) entry which is preliminary data.</text>
</comment>
<dbReference type="AlphaFoldDB" id="A0ABD1YAD2"/>
<accession>A0ABD1YAD2</accession>
<evidence type="ECO:0000256" key="7">
    <source>
        <dbReference type="SAM" id="MobiDB-lite"/>
    </source>
</evidence>
<dbReference type="EMBL" id="JBHFFA010000006">
    <property type="protein sequence ID" value="KAL2622672.1"/>
    <property type="molecule type" value="Genomic_DNA"/>
</dbReference>
<evidence type="ECO:0000256" key="4">
    <source>
        <dbReference type="ARBA" id="ARBA00022989"/>
    </source>
</evidence>
<protein>
    <recommendedName>
        <fullName evidence="6">Reticulon-like protein</fullName>
    </recommendedName>
</protein>
<dbReference type="PANTHER" id="PTHR10994">
    <property type="entry name" value="RETICULON"/>
    <property type="match status" value="1"/>
</dbReference>
<dbReference type="GO" id="GO:0005789">
    <property type="term" value="C:endoplasmic reticulum membrane"/>
    <property type="evidence" value="ECO:0007669"/>
    <property type="project" value="UniProtKB-SubCell"/>
</dbReference>
<keyword evidence="10" id="KW-1185">Reference proteome</keyword>
<comment type="subcellular location">
    <subcellularLocation>
        <location evidence="1 6">Endoplasmic reticulum membrane</location>
        <topology evidence="1 6">Multi-pass membrane protein</topology>
    </subcellularLocation>
</comment>
<dbReference type="PANTHER" id="PTHR10994:SF193">
    <property type="entry name" value="RETICULON-LIKE PROTEIN"/>
    <property type="match status" value="1"/>
</dbReference>
<evidence type="ECO:0000256" key="3">
    <source>
        <dbReference type="ARBA" id="ARBA00022824"/>
    </source>
</evidence>
<keyword evidence="2 6" id="KW-0812">Transmembrane</keyword>
<evidence type="ECO:0000256" key="1">
    <source>
        <dbReference type="ARBA" id="ARBA00004477"/>
    </source>
</evidence>
<proteinExistence type="predicted"/>
<evidence type="ECO:0000313" key="10">
    <source>
        <dbReference type="Proteomes" id="UP001605036"/>
    </source>
</evidence>
<keyword evidence="5 6" id="KW-0472">Membrane</keyword>
<feature type="transmembrane region" description="Helical" evidence="6">
    <location>
        <begin position="174"/>
        <end position="193"/>
    </location>
</feature>
<evidence type="ECO:0000256" key="6">
    <source>
        <dbReference type="RuleBase" id="RU363132"/>
    </source>
</evidence>
<keyword evidence="3 6" id="KW-0256">Endoplasmic reticulum</keyword>
<evidence type="ECO:0000313" key="9">
    <source>
        <dbReference type="EMBL" id="KAL2622672.1"/>
    </source>
</evidence>
<evidence type="ECO:0000259" key="8">
    <source>
        <dbReference type="PROSITE" id="PS50845"/>
    </source>
</evidence>
<organism evidence="9 10">
    <name type="scientific">Riccia fluitans</name>
    <dbReference type="NCBI Taxonomy" id="41844"/>
    <lineage>
        <taxon>Eukaryota</taxon>
        <taxon>Viridiplantae</taxon>
        <taxon>Streptophyta</taxon>
        <taxon>Embryophyta</taxon>
        <taxon>Marchantiophyta</taxon>
        <taxon>Marchantiopsida</taxon>
        <taxon>Marchantiidae</taxon>
        <taxon>Marchantiales</taxon>
        <taxon>Ricciaceae</taxon>
        <taxon>Riccia</taxon>
    </lineage>
</organism>
<dbReference type="Pfam" id="PF02453">
    <property type="entry name" value="Reticulon"/>
    <property type="match status" value="1"/>
</dbReference>
<name>A0ABD1YAD2_9MARC</name>
<keyword evidence="4 6" id="KW-1133">Transmembrane helix</keyword>
<evidence type="ECO:0000256" key="5">
    <source>
        <dbReference type="ARBA" id="ARBA00023136"/>
    </source>
</evidence>
<feature type="domain" description="Reticulon" evidence="8">
    <location>
        <begin position="142"/>
        <end position="328"/>
    </location>
</feature>
<dbReference type="InterPro" id="IPR045064">
    <property type="entry name" value="Reticulon-like"/>
</dbReference>